<evidence type="ECO:0000313" key="5">
    <source>
        <dbReference type="Proteomes" id="UP000053464"/>
    </source>
</evidence>
<feature type="domain" description="Response regulatory" evidence="3">
    <location>
        <begin position="2"/>
        <end position="119"/>
    </location>
</feature>
<dbReference type="PANTHER" id="PTHR44591:SF3">
    <property type="entry name" value="RESPONSE REGULATORY DOMAIN-CONTAINING PROTEIN"/>
    <property type="match status" value="1"/>
</dbReference>
<dbReference type="Pfam" id="PF00072">
    <property type="entry name" value="Response_reg"/>
    <property type="match status" value="1"/>
</dbReference>
<name>A0A0G9N034_9SPHN</name>
<reference evidence="4 5" key="1">
    <citation type="submission" date="2015-04" db="EMBL/GenBank/DDBJ databases">
        <title>The draft genome sequence of Erythrobacter luteus KA37.</title>
        <authorList>
            <person name="Zhuang L."/>
            <person name="Liu Y."/>
            <person name="Shao Z."/>
        </authorList>
    </citation>
    <scope>NUCLEOTIDE SEQUENCE [LARGE SCALE GENOMIC DNA]</scope>
    <source>
        <strain evidence="4 5">KA37</strain>
    </source>
</reference>
<dbReference type="InterPro" id="IPR050595">
    <property type="entry name" value="Bact_response_regulator"/>
</dbReference>
<dbReference type="PROSITE" id="PS50110">
    <property type="entry name" value="RESPONSE_REGULATORY"/>
    <property type="match status" value="1"/>
</dbReference>
<keyword evidence="5" id="KW-1185">Reference proteome</keyword>
<dbReference type="PATRIC" id="fig|1581420.6.peg.2149"/>
<dbReference type="Proteomes" id="UP000053464">
    <property type="component" value="Unassembled WGS sequence"/>
</dbReference>
<evidence type="ECO:0000313" key="4">
    <source>
        <dbReference type="EMBL" id="KLE34903.1"/>
    </source>
</evidence>
<accession>A0A0G9N034</accession>
<dbReference type="PANTHER" id="PTHR44591">
    <property type="entry name" value="STRESS RESPONSE REGULATOR PROTEIN 1"/>
    <property type="match status" value="1"/>
</dbReference>
<dbReference type="GO" id="GO:0000160">
    <property type="term" value="P:phosphorelay signal transduction system"/>
    <property type="evidence" value="ECO:0007669"/>
    <property type="project" value="InterPro"/>
</dbReference>
<proteinExistence type="predicted"/>
<organism evidence="4 5">
    <name type="scientific">Aurantiacibacter luteus</name>
    <dbReference type="NCBI Taxonomy" id="1581420"/>
    <lineage>
        <taxon>Bacteria</taxon>
        <taxon>Pseudomonadati</taxon>
        <taxon>Pseudomonadota</taxon>
        <taxon>Alphaproteobacteria</taxon>
        <taxon>Sphingomonadales</taxon>
        <taxon>Erythrobacteraceae</taxon>
        <taxon>Aurantiacibacter</taxon>
    </lineage>
</organism>
<evidence type="ECO:0000256" key="1">
    <source>
        <dbReference type="ARBA" id="ARBA00022553"/>
    </source>
</evidence>
<dbReference type="EMBL" id="LBHB01000002">
    <property type="protein sequence ID" value="KLE34903.1"/>
    <property type="molecule type" value="Genomic_DNA"/>
</dbReference>
<dbReference type="InterPro" id="IPR011006">
    <property type="entry name" value="CheY-like_superfamily"/>
</dbReference>
<protein>
    <submittedName>
        <fullName evidence="4">Chemotaxis protein CheY</fullName>
    </submittedName>
</protein>
<dbReference type="RefSeq" id="WP_047004588.1">
    <property type="nucleotide sequence ID" value="NZ_LBHB01000002.1"/>
</dbReference>
<dbReference type="Gene3D" id="3.40.50.2300">
    <property type="match status" value="1"/>
</dbReference>
<dbReference type="InterPro" id="IPR001789">
    <property type="entry name" value="Sig_transdc_resp-reg_receiver"/>
</dbReference>
<gene>
    <name evidence="4" type="ORF">AAW00_10490</name>
</gene>
<dbReference type="SUPFAM" id="SSF52172">
    <property type="entry name" value="CheY-like"/>
    <property type="match status" value="1"/>
</dbReference>
<sequence length="120" mass="13147">MRVLYVDDEPDIREIAEMALGLDPGFEVRTAGSGKEALALMEAWAPQVALLDVMMPGMDGPTLLARLREDARYVALPVIFVTARAQRSELQTFATMDAVGVIGKPFDPMTLADRVRELIA</sequence>
<evidence type="ECO:0000256" key="2">
    <source>
        <dbReference type="PROSITE-ProRule" id="PRU00169"/>
    </source>
</evidence>
<evidence type="ECO:0000259" key="3">
    <source>
        <dbReference type="PROSITE" id="PS50110"/>
    </source>
</evidence>
<comment type="caution">
    <text evidence="4">The sequence shown here is derived from an EMBL/GenBank/DDBJ whole genome shotgun (WGS) entry which is preliminary data.</text>
</comment>
<dbReference type="OrthoDB" id="9800897at2"/>
<dbReference type="STRING" id="1581420.AAW00_10490"/>
<dbReference type="AlphaFoldDB" id="A0A0G9N034"/>
<dbReference type="SMART" id="SM00448">
    <property type="entry name" value="REC"/>
    <property type="match status" value="1"/>
</dbReference>
<keyword evidence="1 2" id="KW-0597">Phosphoprotein</keyword>
<feature type="modified residue" description="4-aspartylphosphate" evidence="2">
    <location>
        <position position="52"/>
    </location>
</feature>